<evidence type="ECO:0000313" key="2">
    <source>
        <dbReference type="EMBL" id="EAS04983.1"/>
    </source>
</evidence>
<evidence type="ECO:0000256" key="1">
    <source>
        <dbReference type="SAM" id="Phobius"/>
    </source>
</evidence>
<feature type="transmembrane region" description="Helical" evidence="1">
    <location>
        <begin position="82"/>
        <end position="102"/>
    </location>
</feature>
<dbReference type="KEGG" id="tet:TTHERM_00686260"/>
<keyword evidence="3" id="KW-1185">Reference proteome</keyword>
<dbReference type="AlphaFoldDB" id="I7MMJ6"/>
<accession>I7MMJ6</accession>
<dbReference type="Proteomes" id="UP000009168">
    <property type="component" value="Unassembled WGS sequence"/>
</dbReference>
<keyword evidence="1 2" id="KW-0812">Transmembrane</keyword>
<name>I7MMJ6_TETTS</name>
<dbReference type="InParanoid" id="I7MMJ6"/>
<dbReference type="EMBL" id="GG662435">
    <property type="protein sequence ID" value="EAS04983.1"/>
    <property type="molecule type" value="Genomic_DNA"/>
</dbReference>
<dbReference type="eggNOG" id="ENOG502SWPJ">
    <property type="taxonomic scope" value="Eukaryota"/>
</dbReference>
<feature type="transmembrane region" description="Helical" evidence="1">
    <location>
        <begin position="114"/>
        <end position="134"/>
    </location>
</feature>
<keyword evidence="1" id="KW-0472">Membrane</keyword>
<proteinExistence type="predicted"/>
<keyword evidence="1" id="KW-1133">Transmembrane helix</keyword>
<dbReference type="GeneID" id="7826347"/>
<evidence type="ECO:0000313" key="3">
    <source>
        <dbReference type="Proteomes" id="UP000009168"/>
    </source>
</evidence>
<feature type="transmembrane region" description="Helical" evidence="1">
    <location>
        <begin position="20"/>
        <end position="40"/>
    </location>
</feature>
<sequence length="137" mass="16035">MPINIYYKQSESDSYVSRRLAIGVTLFFLYLVHFAIQALAYFPAEGKIHKHKLDHLSKKIYLYAVAVLISYNYLQGGVFEAILSWFTLIVVLLLHMTVFKSFSEARAGLENKLWVFYYVMMFIFYIGIIIDFYMSPS</sequence>
<dbReference type="OMA" id="IMFLLHY"/>
<gene>
    <name evidence="2" type="ORF">TTHERM_00686260</name>
</gene>
<dbReference type="HOGENOM" id="CLU_1869268_0_0_1"/>
<dbReference type="RefSeq" id="XP_001025228.1">
    <property type="nucleotide sequence ID" value="XM_001025228.3"/>
</dbReference>
<protein>
    <submittedName>
        <fullName evidence="2">Transmembrane protein, putative</fullName>
    </submittedName>
</protein>
<organism evidence="2 3">
    <name type="scientific">Tetrahymena thermophila (strain SB210)</name>
    <dbReference type="NCBI Taxonomy" id="312017"/>
    <lineage>
        <taxon>Eukaryota</taxon>
        <taxon>Sar</taxon>
        <taxon>Alveolata</taxon>
        <taxon>Ciliophora</taxon>
        <taxon>Intramacronucleata</taxon>
        <taxon>Oligohymenophorea</taxon>
        <taxon>Hymenostomatida</taxon>
        <taxon>Tetrahymenina</taxon>
        <taxon>Tetrahymenidae</taxon>
        <taxon>Tetrahymena</taxon>
    </lineage>
</organism>
<reference evidence="3" key="1">
    <citation type="journal article" date="2006" name="PLoS Biol.">
        <title>Macronuclear genome sequence of the ciliate Tetrahymena thermophila, a model eukaryote.</title>
        <authorList>
            <person name="Eisen J.A."/>
            <person name="Coyne R.S."/>
            <person name="Wu M."/>
            <person name="Wu D."/>
            <person name="Thiagarajan M."/>
            <person name="Wortman J.R."/>
            <person name="Badger J.H."/>
            <person name="Ren Q."/>
            <person name="Amedeo P."/>
            <person name="Jones K.M."/>
            <person name="Tallon L.J."/>
            <person name="Delcher A.L."/>
            <person name="Salzberg S.L."/>
            <person name="Silva J.C."/>
            <person name="Haas B.J."/>
            <person name="Majoros W.H."/>
            <person name="Farzad M."/>
            <person name="Carlton J.M."/>
            <person name="Smith R.K. Jr."/>
            <person name="Garg J."/>
            <person name="Pearlman R.E."/>
            <person name="Karrer K.M."/>
            <person name="Sun L."/>
            <person name="Manning G."/>
            <person name="Elde N.C."/>
            <person name="Turkewitz A.P."/>
            <person name="Asai D.J."/>
            <person name="Wilkes D.E."/>
            <person name="Wang Y."/>
            <person name="Cai H."/>
            <person name="Collins K."/>
            <person name="Stewart B.A."/>
            <person name="Lee S.R."/>
            <person name="Wilamowska K."/>
            <person name="Weinberg Z."/>
            <person name="Ruzzo W.L."/>
            <person name="Wloga D."/>
            <person name="Gaertig J."/>
            <person name="Frankel J."/>
            <person name="Tsao C.-C."/>
            <person name="Gorovsky M.A."/>
            <person name="Keeling P.J."/>
            <person name="Waller R.F."/>
            <person name="Patron N.J."/>
            <person name="Cherry J.M."/>
            <person name="Stover N.A."/>
            <person name="Krieger C.J."/>
            <person name="del Toro C."/>
            <person name="Ryder H.F."/>
            <person name="Williamson S.C."/>
            <person name="Barbeau R.A."/>
            <person name="Hamilton E.P."/>
            <person name="Orias E."/>
        </authorList>
    </citation>
    <scope>NUCLEOTIDE SEQUENCE [LARGE SCALE GENOMIC DNA]</scope>
    <source>
        <strain evidence="3">SB210</strain>
    </source>
</reference>